<name>A0ABR6N750_9SPHN</name>
<keyword evidence="1" id="KW-0472">Membrane</keyword>
<organism evidence="2 3">
    <name type="scientific">Sphingomonas endophytica</name>
    <dbReference type="NCBI Taxonomy" id="869719"/>
    <lineage>
        <taxon>Bacteria</taxon>
        <taxon>Pseudomonadati</taxon>
        <taxon>Pseudomonadota</taxon>
        <taxon>Alphaproteobacteria</taxon>
        <taxon>Sphingomonadales</taxon>
        <taxon>Sphingomonadaceae</taxon>
        <taxon>Sphingomonas</taxon>
    </lineage>
</organism>
<keyword evidence="1" id="KW-0812">Transmembrane</keyword>
<dbReference type="Proteomes" id="UP000560131">
    <property type="component" value="Unassembled WGS sequence"/>
</dbReference>
<gene>
    <name evidence="2" type="ORF">FHS97_002534</name>
</gene>
<dbReference type="InterPro" id="IPR021265">
    <property type="entry name" value="DUF2842"/>
</dbReference>
<evidence type="ECO:0000313" key="3">
    <source>
        <dbReference type="Proteomes" id="UP000560131"/>
    </source>
</evidence>
<dbReference type="Pfam" id="PF11003">
    <property type="entry name" value="DUF2842"/>
    <property type="match status" value="1"/>
</dbReference>
<protein>
    <submittedName>
        <fullName evidence="2">Membrane channel-forming protein YqfA (Hemolysin III family)</fullName>
    </submittedName>
</protein>
<comment type="caution">
    <text evidence="2">The sequence shown here is derived from an EMBL/GenBank/DDBJ whole genome shotgun (WGS) entry which is preliminary data.</text>
</comment>
<keyword evidence="3" id="KW-1185">Reference proteome</keyword>
<keyword evidence="1" id="KW-1133">Transmembrane helix</keyword>
<evidence type="ECO:0000313" key="2">
    <source>
        <dbReference type="EMBL" id="MBB5726591.1"/>
    </source>
</evidence>
<proteinExistence type="predicted"/>
<evidence type="ECO:0000256" key="1">
    <source>
        <dbReference type="SAM" id="Phobius"/>
    </source>
</evidence>
<reference evidence="2 3" key="1">
    <citation type="submission" date="2020-08" db="EMBL/GenBank/DDBJ databases">
        <title>Genomic Encyclopedia of Type Strains, Phase IV (KMG-IV): sequencing the most valuable type-strain genomes for metagenomic binning, comparative biology and taxonomic classification.</title>
        <authorList>
            <person name="Goeker M."/>
        </authorList>
    </citation>
    <scope>NUCLEOTIDE SEQUENCE [LARGE SCALE GENOMIC DNA]</scope>
    <source>
        <strain evidence="2 3">DSM 101535</strain>
    </source>
</reference>
<dbReference type="EMBL" id="JACIJN010000008">
    <property type="protein sequence ID" value="MBB5726591.1"/>
    <property type="molecule type" value="Genomic_DNA"/>
</dbReference>
<feature type="transmembrane region" description="Helical" evidence="1">
    <location>
        <begin position="38"/>
        <end position="59"/>
    </location>
</feature>
<dbReference type="RefSeq" id="WP_184038173.1">
    <property type="nucleotide sequence ID" value="NZ_BAABAR010000019.1"/>
</dbReference>
<accession>A0ABR6N750</accession>
<sequence>MTPSWRKPAGMLIILLLILLWCVGIASLSATIGRWHRAVQLLFYVVTGIIWITPLKPLLRWMETGRWR</sequence>